<keyword evidence="5" id="KW-0732">Signal</keyword>
<dbReference type="PANTHER" id="PTHR42693">
    <property type="entry name" value="ARYLSULFATASE FAMILY MEMBER"/>
    <property type="match status" value="1"/>
</dbReference>
<accession>A0A923IXD7</accession>
<organism evidence="7 8">
    <name type="scientific">Pedobacter planticolens</name>
    <dbReference type="NCBI Taxonomy" id="2679964"/>
    <lineage>
        <taxon>Bacteria</taxon>
        <taxon>Pseudomonadati</taxon>
        <taxon>Bacteroidota</taxon>
        <taxon>Sphingobacteriia</taxon>
        <taxon>Sphingobacteriales</taxon>
        <taxon>Sphingobacteriaceae</taxon>
        <taxon>Pedobacter</taxon>
    </lineage>
</organism>
<keyword evidence="2" id="KW-0479">Metal-binding</keyword>
<sequence length="510" mass="57905">MRISLKLLPVLLLLATTAFSQNATKKKPNVIYILADDMGYGELGAYGQTKIETPNIDAIAKNGKKFTQHYAYPVCAPSRYILMTGQNSGKAFIRGNHEWGERGPVWDFKAMEENPYLEGQYPIPDSTITIAKVLKGAGYVTGLVGKWGLGSPMSAGQPNNQGFDYFYGFNCQRQDHTYYNGHLWENENRVPMDNKIVDPAVKFPKDLDPLDEKNYEIYQQKDYAPDYLIKAALKFIDKNKNQPFFLYYPTPLPHVSLQAPKNLVDYYHKKFGDEKPFLGGSYFPCRYPRATYAAMITLLDQQVGQLIDKLKKEGVYENTIIMFCSDNRPTFNGGVDPTFFNSAGPFKDEYGWGKGFLHEGGIREPFLVQWPGKIKAGSTSDFISSTMDMMPTFCDLLGLKTPKNIDGISILPAILGKPQTKEHSYLYFEYPEYGGQQAIRIGDWKGVRLNMLKGNAKWSLYNLKEDIQEQDDVANAHPDIIKKMQEISKREHQTPALSRFIIPVLENEMK</sequence>
<comment type="similarity">
    <text evidence="1">Belongs to the sulfatase family.</text>
</comment>
<evidence type="ECO:0000256" key="2">
    <source>
        <dbReference type="ARBA" id="ARBA00022723"/>
    </source>
</evidence>
<dbReference type="InterPro" id="IPR024607">
    <property type="entry name" value="Sulfatase_CS"/>
</dbReference>
<comment type="caution">
    <text evidence="7">The sequence shown here is derived from an EMBL/GenBank/DDBJ whole genome shotgun (WGS) entry which is preliminary data.</text>
</comment>
<evidence type="ECO:0000256" key="3">
    <source>
        <dbReference type="ARBA" id="ARBA00022801"/>
    </source>
</evidence>
<dbReference type="CDD" id="cd16145">
    <property type="entry name" value="ARS_like"/>
    <property type="match status" value="1"/>
</dbReference>
<dbReference type="InterPro" id="IPR000917">
    <property type="entry name" value="Sulfatase_N"/>
</dbReference>
<dbReference type="Gene3D" id="3.30.1120.10">
    <property type="match status" value="1"/>
</dbReference>
<dbReference type="EMBL" id="WNXD01000002">
    <property type="protein sequence ID" value="MBB2147059.1"/>
    <property type="molecule type" value="Genomic_DNA"/>
</dbReference>
<evidence type="ECO:0000256" key="4">
    <source>
        <dbReference type="ARBA" id="ARBA00022837"/>
    </source>
</evidence>
<dbReference type="PROSITE" id="PS00523">
    <property type="entry name" value="SULFATASE_1"/>
    <property type="match status" value="1"/>
</dbReference>
<evidence type="ECO:0000313" key="7">
    <source>
        <dbReference type="EMBL" id="MBB2147059.1"/>
    </source>
</evidence>
<name>A0A923IXD7_9SPHI</name>
<dbReference type="SUPFAM" id="SSF53649">
    <property type="entry name" value="Alkaline phosphatase-like"/>
    <property type="match status" value="1"/>
</dbReference>
<dbReference type="Gene3D" id="3.40.720.10">
    <property type="entry name" value="Alkaline Phosphatase, subunit A"/>
    <property type="match status" value="1"/>
</dbReference>
<evidence type="ECO:0000256" key="1">
    <source>
        <dbReference type="ARBA" id="ARBA00008779"/>
    </source>
</evidence>
<reference evidence="7" key="1">
    <citation type="submission" date="2019-11" db="EMBL/GenBank/DDBJ databases">
        <title>Description of Pedobacter sp. LMG 31464T.</title>
        <authorList>
            <person name="Carlier A."/>
            <person name="Qi S."/>
            <person name="Vandamme P."/>
        </authorList>
    </citation>
    <scope>NUCLEOTIDE SEQUENCE</scope>
    <source>
        <strain evidence="7">LMG 31464</strain>
    </source>
</reference>
<proteinExistence type="inferred from homology"/>
<dbReference type="InterPro" id="IPR017850">
    <property type="entry name" value="Alkaline_phosphatase_core_sf"/>
</dbReference>
<dbReference type="Pfam" id="PF00884">
    <property type="entry name" value="Sulfatase"/>
    <property type="match status" value="1"/>
</dbReference>
<gene>
    <name evidence="7" type="ORF">GM921_16260</name>
</gene>
<dbReference type="GO" id="GO:0004065">
    <property type="term" value="F:arylsulfatase activity"/>
    <property type="evidence" value="ECO:0007669"/>
    <property type="project" value="TreeGrafter"/>
</dbReference>
<keyword evidence="4" id="KW-0106">Calcium</keyword>
<keyword evidence="8" id="KW-1185">Reference proteome</keyword>
<protein>
    <submittedName>
        <fullName evidence="7">Sulfatase-like hydrolase/transferase</fullName>
    </submittedName>
</protein>
<dbReference type="RefSeq" id="WP_182923687.1">
    <property type="nucleotide sequence ID" value="NZ_WNXD01000002.1"/>
</dbReference>
<evidence type="ECO:0000256" key="5">
    <source>
        <dbReference type="SAM" id="SignalP"/>
    </source>
</evidence>
<evidence type="ECO:0000259" key="6">
    <source>
        <dbReference type="Pfam" id="PF00884"/>
    </source>
</evidence>
<feature type="signal peptide" evidence="5">
    <location>
        <begin position="1"/>
        <end position="20"/>
    </location>
</feature>
<feature type="chain" id="PRO_5038024059" evidence="5">
    <location>
        <begin position="21"/>
        <end position="510"/>
    </location>
</feature>
<dbReference type="Proteomes" id="UP000601055">
    <property type="component" value="Unassembled WGS sequence"/>
</dbReference>
<dbReference type="InterPro" id="IPR050738">
    <property type="entry name" value="Sulfatase"/>
</dbReference>
<dbReference type="GO" id="GO:0046872">
    <property type="term" value="F:metal ion binding"/>
    <property type="evidence" value="ECO:0007669"/>
    <property type="project" value="UniProtKB-KW"/>
</dbReference>
<feature type="domain" description="Sulfatase N-terminal" evidence="6">
    <location>
        <begin position="28"/>
        <end position="398"/>
    </location>
</feature>
<keyword evidence="3 7" id="KW-0378">Hydrolase</keyword>
<dbReference type="AlphaFoldDB" id="A0A923IXD7"/>
<evidence type="ECO:0000313" key="8">
    <source>
        <dbReference type="Proteomes" id="UP000601055"/>
    </source>
</evidence>
<dbReference type="PANTHER" id="PTHR42693:SF53">
    <property type="entry name" value="ENDO-4-O-SULFATASE"/>
    <property type="match status" value="1"/>
</dbReference>